<sequence length="762" mass="84385">MSSEEVGEITNLEAAAIIGFDGHVIAGLRVHPDQKHLVFPLGNEISIYELETNRQTFLRGHTSTISTVDISKNGKMVASGQTNHMGFRAYVIIWDWQSRKEISRYELHRVKVQSLCFSSNEQYLVSLGGKDCGSIIVWDIEQNIAICGTIATKETTGDALNVCALRQRWTVFVSGGDQNLRVWHIDRDRKRLEVQDVAVGKLRREFTGMCITDNDEILYVGTMSGDIVKIRLNVSTNPNAPAQDKLPVLLGCFGKHNPRKPVGKDCEKYHYGVRDLLILPNGCLVIAAGDGTIDMVQERNVSFKNYNSPTWPQLKSLQTTKIGGVITSLQIVNNTSLLIGTNGCEIYALELQNFKTTLRLLKTCHTNTVYDIAFPYNFSLVFATASHESIRIWSTSRMQELLRIVVPNFASCSIVFSRDGKSIISAWNDGVIRAFTPLTGKLIYAIPNAHNKGCSSLDVTSNGKILVSGGVEGQVRVWKIEPYVQSMIGVLKEHYGPIESVHINCSDSEVVSASRDGSCVIWDLIRLTRKHVIFAHTQFIAAQYWTNGVQILTAGSDKLIGYWEAFDGSLVREVEGSKSGPINAIDMNMTGEYFVSAGTDQIVRLWDYQLGTEVAIGIGHASSITSARYSPNGKFLVTGSSDGGVFVWTVPEKYHIKIPSPDKEATSSSSRKSNSSSDSATRKTVQYRPTKKSNENVRELESARSNRSDCQIATCPEVDINAQPTIDPCVDTASLADDAERDEQLQQLETRSFHSQKSQIFE</sequence>
<feature type="region of interest" description="Disordered" evidence="14">
    <location>
        <begin position="659"/>
        <end position="706"/>
    </location>
</feature>
<proteinExistence type="inferred from homology"/>
<feature type="region of interest" description="Disordered" evidence="14">
    <location>
        <begin position="737"/>
        <end position="762"/>
    </location>
</feature>
<dbReference type="AlphaFoldDB" id="A0A1Q3FTC0"/>
<dbReference type="PROSITE" id="PS50294">
    <property type="entry name" value="WD_REPEATS_REGION"/>
    <property type="match status" value="4"/>
</dbReference>
<keyword evidence="8" id="KW-0966">Cell projection</keyword>
<dbReference type="PROSITE" id="PS50082">
    <property type="entry name" value="WD_REPEATS_2"/>
    <property type="match status" value="5"/>
</dbReference>
<feature type="repeat" description="WD" evidence="13">
    <location>
        <begin position="617"/>
        <end position="658"/>
    </location>
</feature>
<keyword evidence="7" id="KW-0969">Cilium</keyword>
<dbReference type="InterPro" id="IPR011047">
    <property type="entry name" value="Quinoprotein_ADH-like_sf"/>
</dbReference>
<dbReference type="CDD" id="cd00200">
    <property type="entry name" value="WD40"/>
    <property type="match status" value="1"/>
</dbReference>
<evidence type="ECO:0000256" key="8">
    <source>
        <dbReference type="ARBA" id="ARBA00023273"/>
    </source>
</evidence>
<comment type="function">
    <text evidence="11">Microtubule inner protein (MIP) part of the dynein-decorated doublet microtubules (DMTs) in cilia axoneme. Important for proper ciliary and flagellar beating. May act in cooperation with CFAP45 and axonemal dynein subunit DNAH11. May play a role in cell growth and/or survival.</text>
</comment>
<evidence type="ECO:0000256" key="7">
    <source>
        <dbReference type="ARBA" id="ARBA00023069"/>
    </source>
</evidence>
<feature type="compositionally biased region" description="Basic and acidic residues" evidence="14">
    <location>
        <begin position="692"/>
        <end position="706"/>
    </location>
</feature>
<dbReference type="InterPro" id="IPR001680">
    <property type="entry name" value="WD40_rpt"/>
</dbReference>
<feature type="repeat" description="WD" evidence="13">
    <location>
        <begin position="447"/>
        <end position="481"/>
    </location>
</feature>
<dbReference type="InterPro" id="IPR036322">
    <property type="entry name" value="WD40_repeat_dom_sf"/>
</dbReference>
<keyword evidence="5" id="KW-0677">Repeat</keyword>
<evidence type="ECO:0000256" key="13">
    <source>
        <dbReference type="PROSITE-ProRule" id="PRU00221"/>
    </source>
</evidence>
<evidence type="ECO:0000256" key="4">
    <source>
        <dbReference type="ARBA" id="ARBA00022574"/>
    </source>
</evidence>
<feature type="compositionally biased region" description="Low complexity" evidence="14">
    <location>
        <begin position="667"/>
        <end position="679"/>
    </location>
</feature>
<evidence type="ECO:0000256" key="2">
    <source>
        <dbReference type="ARBA" id="ARBA00004496"/>
    </source>
</evidence>
<dbReference type="GO" id="GO:0031514">
    <property type="term" value="C:motile cilium"/>
    <property type="evidence" value="ECO:0007669"/>
    <property type="project" value="UniProtKB-SubCell"/>
</dbReference>
<name>A0A1Q3FTC0_CULTA</name>
<evidence type="ECO:0000256" key="9">
    <source>
        <dbReference type="ARBA" id="ARBA00029456"/>
    </source>
</evidence>
<evidence type="ECO:0000256" key="11">
    <source>
        <dbReference type="ARBA" id="ARBA00046056"/>
    </source>
</evidence>
<dbReference type="Gene3D" id="2.130.10.10">
    <property type="entry name" value="YVTN repeat-like/Quinoprotein amine dehydrogenase"/>
    <property type="match status" value="3"/>
</dbReference>
<keyword evidence="4 13" id="KW-0853">WD repeat</keyword>
<comment type="subcellular location">
    <subcellularLocation>
        <location evidence="1">Cell projection</location>
        <location evidence="1">Cilium</location>
        <location evidence="1">Flagellum</location>
    </subcellularLocation>
    <subcellularLocation>
        <location evidence="2">Cytoplasm</location>
    </subcellularLocation>
</comment>
<keyword evidence="6" id="KW-0282">Flagellum</keyword>
<feature type="repeat" description="WD" evidence="13">
    <location>
        <begin position="362"/>
        <end position="403"/>
    </location>
</feature>
<dbReference type="SUPFAM" id="SSF50998">
    <property type="entry name" value="Quinoprotein alcohol dehydrogenase-like"/>
    <property type="match status" value="1"/>
</dbReference>
<evidence type="ECO:0000313" key="15">
    <source>
        <dbReference type="EMBL" id="JAV30702.1"/>
    </source>
</evidence>
<dbReference type="InterPro" id="IPR050630">
    <property type="entry name" value="WD_repeat_EMAP"/>
</dbReference>
<feature type="repeat" description="WD" evidence="13">
    <location>
        <begin position="491"/>
        <end position="524"/>
    </location>
</feature>
<dbReference type="Pfam" id="PF00400">
    <property type="entry name" value="WD40"/>
    <property type="match status" value="7"/>
</dbReference>
<evidence type="ECO:0000256" key="6">
    <source>
        <dbReference type="ARBA" id="ARBA00022846"/>
    </source>
</evidence>
<protein>
    <recommendedName>
        <fullName evidence="10">Cilia- and flagella-associated protein 52</fullName>
    </recommendedName>
</protein>
<dbReference type="PROSITE" id="PS00678">
    <property type="entry name" value="WD_REPEATS_1"/>
    <property type="match status" value="1"/>
</dbReference>
<dbReference type="SMART" id="SM00320">
    <property type="entry name" value="WD40"/>
    <property type="match status" value="11"/>
</dbReference>
<accession>A0A1Q3FTC0</accession>
<dbReference type="InterPro" id="IPR019775">
    <property type="entry name" value="WD40_repeat_CS"/>
</dbReference>
<comment type="similarity">
    <text evidence="9">Belongs to the CFAP52 family.</text>
</comment>
<feature type="repeat" description="WD" evidence="13">
    <location>
        <begin position="575"/>
        <end position="616"/>
    </location>
</feature>
<evidence type="ECO:0000256" key="3">
    <source>
        <dbReference type="ARBA" id="ARBA00022490"/>
    </source>
</evidence>
<reference evidence="15" key="1">
    <citation type="submission" date="2017-01" db="EMBL/GenBank/DDBJ databases">
        <title>A deep insight into the sialotranscriptome of adult male and female Cluex tarsalis mosquitoes.</title>
        <authorList>
            <person name="Ribeiro J.M."/>
            <person name="Moreira F."/>
            <person name="Bernard K.A."/>
            <person name="Calvo E."/>
        </authorList>
    </citation>
    <scope>NUCLEOTIDE SEQUENCE</scope>
    <source>
        <strain evidence="15">Kern County</strain>
        <tissue evidence="15">Salivary glands</tissue>
    </source>
</reference>
<dbReference type="EMBL" id="GFDL01004343">
    <property type="protein sequence ID" value="JAV30702.1"/>
    <property type="molecule type" value="Transcribed_RNA"/>
</dbReference>
<evidence type="ECO:0000256" key="1">
    <source>
        <dbReference type="ARBA" id="ARBA00004230"/>
    </source>
</evidence>
<dbReference type="PANTHER" id="PTHR13720">
    <property type="entry name" value="WD-40 REPEAT PROTEIN"/>
    <property type="match status" value="1"/>
</dbReference>
<evidence type="ECO:0000256" key="12">
    <source>
        <dbReference type="ARBA" id="ARBA00047117"/>
    </source>
</evidence>
<evidence type="ECO:0000256" key="14">
    <source>
        <dbReference type="SAM" id="MobiDB-lite"/>
    </source>
</evidence>
<evidence type="ECO:0000256" key="5">
    <source>
        <dbReference type="ARBA" id="ARBA00022737"/>
    </source>
</evidence>
<dbReference type="GO" id="GO:0005930">
    <property type="term" value="C:axoneme"/>
    <property type="evidence" value="ECO:0007669"/>
    <property type="project" value="UniProtKB-ARBA"/>
</dbReference>
<dbReference type="PANTHER" id="PTHR13720:SF14">
    <property type="entry name" value="CILIA- AND FLAGELLA-ASSOCIATED PROTEIN 52"/>
    <property type="match status" value="1"/>
</dbReference>
<comment type="subunit">
    <text evidence="12">Microtubule inner protein component of sperm flagellar doublet microtubules. Interacts with BRCA2. Interacts with the CCT chaperonin complex. Interacts with HSP70. Interacts with AK8. Interacts with CFAP45. Interacts with DNAI1. Interacts with IQDC.</text>
</comment>
<dbReference type="InterPro" id="IPR015943">
    <property type="entry name" value="WD40/YVTN_repeat-like_dom_sf"/>
</dbReference>
<keyword evidence="3" id="KW-0963">Cytoplasm</keyword>
<evidence type="ECO:0000256" key="10">
    <source>
        <dbReference type="ARBA" id="ARBA00029552"/>
    </source>
</evidence>
<feature type="compositionally biased region" description="Polar residues" evidence="14">
    <location>
        <begin position="745"/>
        <end position="762"/>
    </location>
</feature>
<dbReference type="SUPFAM" id="SSF50978">
    <property type="entry name" value="WD40 repeat-like"/>
    <property type="match status" value="2"/>
</dbReference>
<organism evidence="15">
    <name type="scientific">Culex tarsalis</name>
    <name type="common">Encephalitis mosquito</name>
    <dbReference type="NCBI Taxonomy" id="7177"/>
    <lineage>
        <taxon>Eukaryota</taxon>
        <taxon>Metazoa</taxon>
        <taxon>Ecdysozoa</taxon>
        <taxon>Arthropoda</taxon>
        <taxon>Hexapoda</taxon>
        <taxon>Insecta</taxon>
        <taxon>Pterygota</taxon>
        <taxon>Neoptera</taxon>
        <taxon>Endopterygota</taxon>
        <taxon>Diptera</taxon>
        <taxon>Nematocera</taxon>
        <taxon>Culicoidea</taxon>
        <taxon>Culicidae</taxon>
        <taxon>Culicinae</taxon>
        <taxon>Culicini</taxon>
        <taxon>Culex</taxon>
        <taxon>Culex</taxon>
    </lineage>
</organism>
<dbReference type="FunFam" id="2.130.10.10:FF:000568">
    <property type="entry name" value="Cilia-and flagella-associated protein 52"/>
    <property type="match status" value="1"/>
</dbReference>